<gene>
    <name evidence="1" type="ORF">MHSWG343_07270</name>
</gene>
<dbReference type="AlphaFoldDB" id="A0A478FRC8"/>
<evidence type="ECO:0000313" key="1">
    <source>
        <dbReference type="EMBL" id="GCE63727.1"/>
    </source>
</evidence>
<comment type="caution">
    <text evidence="1">The sequence shown here is derived from an EMBL/GenBank/DDBJ whole genome shotgun (WGS) entry which is preliminary data.</text>
</comment>
<protein>
    <submittedName>
        <fullName evidence="1">Uncharacterized protein</fullName>
    </submittedName>
</protein>
<name>A0A478FRC8_9MOLU</name>
<accession>A0A478FRC8</accession>
<sequence length="169" mass="18764">MSTKRIIGAAASATAVVSGSTAIAFVNSNKYGDFYWYSVDGKEKGGKSRKYIGNDLSEIKKLLKELTDIKQYRSALKANLKTMKKTHLTNLTGADVDASKEDSNSKLDAFANYINKWCETLALKSVENSKKSEDEKWDESKFVNNEGTEWKAFNDQCTIGEEQLPALNA</sequence>
<organism evidence="1 2">
    <name type="scientific">Candidatus Mycoplasma haematohominis</name>
    <dbReference type="NCBI Taxonomy" id="1494318"/>
    <lineage>
        <taxon>Bacteria</taxon>
        <taxon>Bacillati</taxon>
        <taxon>Mycoplasmatota</taxon>
        <taxon>Mollicutes</taxon>
        <taxon>Mycoplasmataceae</taxon>
        <taxon>Mycoplasma</taxon>
    </lineage>
</organism>
<evidence type="ECO:0000313" key="2">
    <source>
        <dbReference type="Proteomes" id="UP000324831"/>
    </source>
</evidence>
<reference evidence="1 2" key="1">
    <citation type="submission" date="2019-01" db="EMBL/GenBank/DDBJ databases">
        <title>Draft genome sequences of Candidatus Mycoplasma haemohominis SWG34-3 identified from a patient with pyrexia, anemia and liver dysfunction.</title>
        <authorList>
            <person name="Sekizuka T."/>
            <person name="Hattori N."/>
            <person name="Katano H."/>
            <person name="Takuma T."/>
            <person name="Ito T."/>
            <person name="Arai N."/>
            <person name="Yanai R."/>
            <person name="Ishii S."/>
            <person name="Miura Y."/>
            <person name="Tokunaga T."/>
            <person name="Watanabe H."/>
            <person name="Nomura N."/>
            <person name="Eguchi J."/>
            <person name="Arai T."/>
            <person name="Hasegawa H."/>
            <person name="Nakamaki T."/>
            <person name="Wakita T."/>
            <person name="Niki Y."/>
            <person name="Kuroda M."/>
        </authorList>
    </citation>
    <scope>NUCLEOTIDE SEQUENCE [LARGE SCALE GENOMIC DNA]</scope>
    <source>
        <strain evidence="1">SWG34-3</strain>
    </source>
</reference>
<dbReference type="EMBL" id="BIMN01000003">
    <property type="protein sequence ID" value="GCE63727.1"/>
    <property type="molecule type" value="Genomic_DNA"/>
</dbReference>
<dbReference type="Proteomes" id="UP000324831">
    <property type="component" value="Unassembled WGS sequence"/>
</dbReference>
<proteinExistence type="predicted"/>